<sequence>MGKYSYKKADTSGFNRQHIKDYNQNLGDIGNDMLDLSNGLSRHKTAEHAHTSDQIDHGGFSLRTYIDSLYNRIRNLILNADGTNVKEVVDARVDADGNVEPLLKERLDKEYYKLLRKIQRNVNVDDYGADPTGATDSTDAFVRALGNGRVRLNLSAGEYVVKGAKIPSWTYLIGQGKGVTTLKLHEDTPASEWVLTNADHAGGNRNIYVEGMTLDWNPDRQGGVNATGGINSSCLTFAKVKFGWIKDVEAVNPGLHGFDITAPTYDITTENYTADGSYYVWLDNCVASGYGDDGITTHYSEYIFISNSHCMNPSGKAHAAGAANSNGIEIDDGSKNVWVDSCYTSGNIRGVEVKAHDEWPASQNIHVTNHISYRDVRSYDARHIGHHSATDPESASAYHVTFANCTSIEPVFNSLYADISPRALVISAYKHVQISNFTAIGDPQYDYKANPMVAFQFKSRYINVNGIKMRGFKTASHDIRAFGGAQGTDYVQISGVTISESSPIGVAFGGGVYNASLIGATLIGDNGEMGVYSPNNKVELAAINVAGYASAANLGGRSYSVVPTNFKGGFKGATTSGSPLDPTSAIIAATGSNVAKGPRNFMGGVSGGSSTEGSRQAILAANNSHTKGDGPARTILSSQSVINDDGYTVVGGYGSGEASTGNIKWKIDSMNGNIQGVGRVESVSDFKDVAEYFESLDGQKIDSGLMVTLEGDKIRKAQPGDSVDGVISETAGVVLGGAGFYWNDRFLRNEFGGMIYETITENGRELTVPKENPNYDPTLEYIPRDERVEWHIVGLIGQIHVRIDDTVRVGDRVTAGTDGIATKTEDNGGFKVMRIKTAYDSEKGYGVAVIFMR</sequence>
<dbReference type="Pfam" id="PF11962">
    <property type="entry name" value="Peptidase_G2"/>
    <property type="match status" value="1"/>
</dbReference>
<dbReference type="AlphaFoldDB" id="A0A150F5W2"/>
<evidence type="ECO:0000313" key="4">
    <source>
        <dbReference type="Proteomes" id="UP000075430"/>
    </source>
</evidence>
<evidence type="ECO:0000259" key="2">
    <source>
        <dbReference type="Pfam" id="PF12708"/>
    </source>
</evidence>
<dbReference type="Gene3D" id="2.40.300.10">
    <property type="entry name" value="Head decoration protein D"/>
    <property type="match status" value="1"/>
</dbReference>
<dbReference type="EMBL" id="LSBA01000019">
    <property type="protein sequence ID" value="KXZ17756.1"/>
    <property type="molecule type" value="Genomic_DNA"/>
</dbReference>
<feature type="domain" description="Rhamnogalacturonase A/B/Epimerase-like pectate lyase" evidence="2">
    <location>
        <begin position="122"/>
        <end position="328"/>
    </location>
</feature>
<dbReference type="InterPro" id="IPR011050">
    <property type="entry name" value="Pectin_lyase_fold/virulence"/>
</dbReference>
<evidence type="ECO:0000259" key="1">
    <source>
        <dbReference type="Pfam" id="PF11962"/>
    </source>
</evidence>
<dbReference type="Pfam" id="PF12708">
    <property type="entry name" value="Pect-lyase_RHGA_epim"/>
    <property type="match status" value="1"/>
</dbReference>
<name>A0A150F5W2_9BACI</name>
<reference evidence="4" key="1">
    <citation type="submission" date="2016-02" db="EMBL/GenBank/DDBJ databases">
        <authorList>
            <person name="Dunlap C."/>
        </authorList>
    </citation>
    <scope>NUCLEOTIDE SEQUENCE [LARGE SCALE GENOMIC DNA]</scope>
    <source>
        <strain evidence="4">NRRL B-41092</strain>
    </source>
</reference>
<protein>
    <submittedName>
        <fullName evidence="3">Peptidase G2</fullName>
    </submittedName>
</protein>
<dbReference type="InterPro" id="IPR024535">
    <property type="entry name" value="RHGA/B-epi-like_pectate_lyase"/>
</dbReference>
<dbReference type="InterPro" id="IPR021865">
    <property type="entry name" value="Peptidase_G2"/>
</dbReference>
<dbReference type="Gene3D" id="2.160.10.20">
    <property type="entry name" value="Insect antifreeze protein"/>
    <property type="match status" value="1"/>
</dbReference>
<gene>
    <name evidence="3" type="ORF">AXI58_18640</name>
</gene>
<dbReference type="RefSeq" id="WP_061522258.1">
    <property type="nucleotide sequence ID" value="NZ_JARLZY010000011.1"/>
</dbReference>
<dbReference type="SMART" id="SM00710">
    <property type="entry name" value="PbH1"/>
    <property type="match status" value="6"/>
</dbReference>
<dbReference type="SUPFAM" id="SSF51126">
    <property type="entry name" value="Pectin lyase-like"/>
    <property type="match status" value="1"/>
</dbReference>
<evidence type="ECO:0000313" key="3">
    <source>
        <dbReference type="EMBL" id="KXZ17756.1"/>
    </source>
</evidence>
<dbReference type="InterPro" id="IPR012334">
    <property type="entry name" value="Pectin_lyas_fold"/>
</dbReference>
<comment type="caution">
    <text evidence="3">The sequence shown here is derived from an EMBL/GenBank/DDBJ whole genome shotgun (WGS) entry which is preliminary data.</text>
</comment>
<accession>A0A150F5W2</accession>
<dbReference type="Gene3D" id="4.10.80.40">
    <property type="entry name" value="succinate dehydrogenase protein domain"/>
    <property type="match status" value="1"/>
</dbReference>
<dbReference type="STRING" id="1793963.AXI58_18640"/>
<keyword evidence="4" id="KW-1185">Reference proteome</keyword>
<organism evidence="3 4">
    <name type="scientific">Bacillus nakamurai</name>
    <dbReference type="NCBI Taxonomy" id="1793963"/>
    <lineage>
        <taxon>Bacteria</taxon>
        <taxon>Bacillati</taxon>
        <taxon>Bacillota</taxon>
        <taxon>Bacilli</taxon>
        <taxon>Bacillales</taxon>
        <taxon>Bacillaceae</taxon>
        <taxon>Bacillus</taxon>
    </lineage>
</organism>
<dbReference type="Gene3D" id="2.160.20.10">
    <property type="entry name" value="Single-stranded right-handed beta-helix, Pectin lyase-like"/>
    <property type="match status" value="1"/>
</dbReference>
<proteinExistence type="predicted"/>
<feature type="domain" description="Peptidase G2 IMC autoproteolytic cleavage" evidence="1">
    <location>
        <begin position="633"/>
        <end position="852"/>
    </location>
</feature>
<dbReference type="OrthoDB" id="2501352at2"/>
<dbReference type="InterPro" id="IPR006626">
    <property type="entry name" value="PbH1"/>
</dbReference>
<dbReference type="Proteomes" id="UP000075430">
    <property type="component" value="Unassembled WGS sequence"/>
</dbReference>